<reference evidence="2" key="1">
    <citation type="submission" date="2020-08" db="EMBL/GenBank/DDBJ databases">
        <title>Plant Genome Project.</title>
        <authorList>
            <person name="Zhang R.-G."/>
        </authorList>
    </citation>
    <scope>NUCLEOTIDE SEQUENCE</scope>
    <source>
        <strain evidence="2">WSP0</strain>
        <tissue evidence="2">Leaf</tissue>
    </source>
</reference>
<gene>
    <name evidence="2" type="ORF">RHGRI_025041</name>
</gene>
<name>A0AAV6JD77_9ERIC</name>
<organism evidence="2 3">
    <name type="scientific">Rhododendron griersonianum</name>
    <dbReference type="NCBI Taxonomy" id="479676"/>
    <lineage>
        <taxon>Eukaryota</taxon>
        <taxon>Viridiplantae</taxon>
        <taxon>Streptophyta</taxon>
        <taxon>Embryophyta</taxon>
        <taxon>Tracheophyta</taxon>
        <taxon>Spermatophyta</taxon>
        <taxon>Magnoliopsida</taxon>
        <taxon>eudicotyledons</taxon>
        <taxon>Gunneridae</taxon>
        <taxon>Pentapetalae</taxon>
        <taxon>asterids</taxon>
        <taxon>Ericales</taxon>
        <taxon>Ericaceae</taxon>
        <taxon>Ericoideae</taxon>
        <taxon>Rhodoreae</taxon>
        <taxon>Rhododendron</taxon>
    </lineage>
</organism>
<dbReference type="Proteomes" id="UP000823749">
    <property type="component" value="Chromosome 8"/>
</dbReference>
<protein>
    <submittedName>
        <fullName evidence="2">Uncharacterized protein</fullName>
    </submittedName>
</protein>
<dbReference type="AlphaFoldDB" id="A0AAV6JD77"/>
<evidence type="ECO:0000313" key="2">
    <source>
        <dbReference type="EMBL" id="KAG5537797.1"/>
    </source>
</evidence>
<keyword evidence="3" id="KW-1185">Reference proteome</keyword>
<proteinExistence type="predicted"/>
<dbReference type="EMBL" id="JACTNZ010000008">
    <property type="protein sequence ID" value="KAG5537797.1"/>
    <property type="molecule type" value="Genomic_DNA"/>
</dbReference>
<sequence length="74" mass="8153">MSSDKSHKGPVLEVEFDEHEVDDEVASSSSSPILSDVDNGDPFENLESSSSSIVMPSPPIYVIKETRIKEMELK</sequence>
<evidence type="ECO:0000256" key="1">
    <source>
        <dbReference type="SAM" id="MobiDB-lite"/>
    </source>
</evidence>
<accession>A0AAV6JD77</accession>
<evidence type="ECO:0000313" key="3">
    <source>
        <dbReference type="Proteomes" id="UP000823749"/>
    </source>
</evidence>
<comment type="caution">
    <text evidence="2">The sequence shown here is derived from an EMBL/GenBank/DDBJ whole genome shotgun (WGS) entry which is preliminary data.</text>
</comment>
<feature type="compositionally biased region" description="Acidic residues" evidence="1">
    <location>
        <begin position="14"/>
        <end position="25"/>
    </location>
</feature>
<feature type="region of interest" description="Disordered" evidence="1">
    <location>
        <begin position="1"/>
        <end position="55"/>
    </location>
</feature>